<dbReference type="Proteomes" id="UP001066276">
    <property type="component" value="Chromosome 2_2"/>
</dbReference>
<gene>
    <name evidence="2" type="ORF">NDU88_001823</name>
</gene>
<reference evidence="2" key="1">
    <citation type="journal article" date="2022" name="bioRxiv">
        <title>Sequencing and chromosome-scale assembly of the giantPleurodeles waltlgenome.</title>
        <authorList>
            <person name="Brown T."/>
            <person name="Elewa A."/>
            <person name="Iarovenko S."/>
            <person name="Subramanian E."/>
            <person name="Araus A.J."/>
            <person name="Petzold A."/>
            <person name="Susuki M."/>
            <person name="Suzuki K.-i.T."/>
            <person name="Hayashi T."/>
            <person name="Toyoda A."/>
            <person name="Oliveira C."/>
            <person name="Osipova E."/>
            <person name="Leigh N.D."/>
            <person name="Simon A."/>
            <person name="Yun M.H."/>
        </authorList>
    </citation>
    <scope>NUCLEOTIDE SEQUENCE</scope>
    <source>
        <strain evidence="2">20211129_DDA</strain>
        <tissue evidence="2">Liver</tissue>
    </source>
</reference>
<feature type="region of interest" description="Disordered" evidence="1">
    <location>
        <begin position="44"/>
        <end position="87"/>
    </location>
</feature>
<keyword evidence="3" id="KW-1185">Reference proteome</keyword>
<dbReference type="EMBL" id="JANPWB010000004">
    <property type="protein sequence ID" value="KAJ1192516.1"/>
    <property type="molecule type" value="Genomic_DNA"/>
</dbReference>
<protein>
    <submittedName>
        <fullName evidence="2">Uncharacterized protein</fullName>
    </submittedName>
</protein>
<evidence type="ECO:0000256" key="1">
    <source>
        <dbReference type="SAM" id="MobiDB-lite"/>
    </source>
</evidence>
<accession>A0AAV7UVF6</accession>
<evidence type="ECO:0000313" key="2">
    <source>
        <dbReference type="EMBL" id="KAJ1192516.1"/>
    </source>
</evidence>
<comment type="caution">
    <text evidence="2">The sequence shown here is derived from an EMBL/GenBank/DDBJ whole genome shotgun (WGS) entry which is preliminary data.</text>
</comment>
<sequence length="87" mass="9596">MRPLPCWKPRPDVVRSAAAGARRAARVHRRLRRRLNLPLRGRLAAPPLAESRGPVVSGRQQQEQGGRTRCGCARNCVASPDRGPWGP</sequence>
<name>A0AAV7UVF6_PLEWA</name>
<evidence type="ECO:0000313" key="3">
    <source>
        <dbReference type="Proteomes" id="UP001066276"/>
    </source>
</evidence>
<dbReference type="AlphaFoldDB" id="A0AAV7UVF6"/>
<organism evidence="2 3">
    <name type="scientific">Pleurodeles waltl</name>
    <name type="common">Iberian ribbed newt</name>
    <dbReference type="NCBI Taxonomy" id="8319"/>
    <lineage>
        <taxon>Eukaryota</taxon>
        <taxon>Metazoa</taxon>
        <taxon>Chordata</taxon>
        <taxon>Craniata</taxon>
        <taxon>Vertebrata</taxon>
        <taxon>Euteleostomi</taxon>
        <taxon>Amphibia</taxon>
        <taxon>Batrachia</taxon>
        <taxon>Caudata</taxon>
        <taxon>Salamandroidea</taxon>
        <taxon>Salamandridae</taxon>
        <taxon>Pleurodelinae</taxon>
        <taxon>Pleurodeles</taxon>
    </lineage>
</organism>
<feature type="compositionally biased region" description="Low complexity" evidence="1">
    <location>
        <begin position="58"/>
        <end position="71"/>
    </location>
</feature>
<proteinExistence type="predicted"/>